<evidence type="ECO:0000256" key="7">
    <source>
        <dbReference type="ARBA" id="ARBA00022918"/>
    </source>
</evidence>
<keyword evidence="4" id="KW-0378">Hydrolase</keyword>
<dbReference type="GO" id="GO:0046872">
    <property type="term" value="F:metal ion binding"/>
    <property type="evidence" value="ECO:0007669"/>
    <property type="project" value="UniProtKB-KW"/>
</dbReference>
<evidence type="ECO:0000256" key="9">
    <source>
        <dbReference type="ARBA" id="ARBA00023172"/>
    </source>
</evidence>
<dbReference type="Gene3D" id="3.30.420.10">
    <property type="entry name" value="Ribonuclease H-like superfamily/Ribonuclease H"/>
    <property type="match status" value="1"/>
</dbReference>
<dbReference type="InterPro" id="IPR001584">
    <property type="entry name" value="Integrase_cat-core"/>
</dbReference>
<keyword evidence="6" id="KW-0229">DNA integration</keyword>
<dbReference type="OrthoDB" id="413361at2759"/>
<keyword evidence="8" id="KW-0239">DNA-directed DNA polymerase</keyword>
<keyword evidence="12" id="KW-1185">Reference proteome</keyword>
<dbReference type="InterPro" id="IPR036397">
    <property type="entry name" value="RNaseH_sf"/>
</dbReference>
<keyword evidence="8" id="KW-0548">Nucleotidyltransferase</keyword>
<evidence type="ECO:0000256" key="2">
    <source>
        <dbReference type="ARBA" id="ARBA00022723"/>
    </source>
</evidence>
<evidence type="ECO:0000256" key="6">
    <source>
        <dbReference type="ARBA" id="ARBA00022908"/>
    </source>
</evidence>
<dbReference type="AlphaFoldDB" id="A0A225WU97"/>
<evidence type="ECO:0000256" key="8">
    <source>
        <dbReference type="ARBA" id="ARBA00022932"/>
    </source>
</evidence>
<dbReference type="GO" id="GO:0016787">
    <property type="term" value="F:hydrolase activity"/>
    <property type="evidence" value="ECO:0007669"/>
    <property type="project" value="UniProtKB-KW"/>
</dbReference>
<dbReference type="PROSITE" id="PS50994">
    <property type="entry name" value="INTEGRASE"/>
    <property type="match status" value="1"/>
</dbReference>
<evidence type="ECO:0000256" key="4">
    <source>
        <dbReference type="ARBA" id="ARBA00022801"/>
    </source>
</evidence>
<evidence type="ECO:0000313" key="11">
    <source>
        <dbReference type="EMBL" id="OWZ21244.1"/>
    </source>
</evidence>
<evidence type="ECO:0000256" key="1">
    <source>
        <dbReference type="ARBA" id="ARBA00022722"/>
    </source>
</evidence>
<evidence type="ECO:0000256" key="3">
    <source>
        <dbReference type="ARBA" id="ARBA00022759"/>
    </source>
</evidence>
<dbReference type="PANTHER" id="PTHR42648">
    <property type="entry name" value="TRANSPOSASE, PUTATIVE-RELATED"/>
    <property type="match status" value="1"/>
</dbReference>
<dbReference type="EMBL" id="NBNE01000243">
    <property type="protein sequence ID" value="OWZ21244.1"/>
    <property type="molecule type" value="Genomic_DNA"/>
</dbReference>
<organism evidence="11 12">
    <name type="scientific">Phytophthora megakarya</name>
    <dbReference type="NCBI Taxonomy" id="4795"/>
    <lineage>
        <taxon>Eukaryota</taxon>
        <taxon>Sar</taxon>
        <taxon>Stramenopiles</taxon>
        <taxon>Oomycota</taxon>
        <taxon>Peronosporomycetes</taxon>
        <taxon>Peronosporales</taxon>
        <taxon>Peronosporaceae</taxon>
        <taxon>Phytophthora</taxon>
    </lineage>
</organism>
<dbReference type="STRING" id="4795.A0A225WU97"/>
<reference evidence="12" key="1">
    <citation type="submission" date="2017-03" db="EMBL/GenBank/DDBJ databases">
        <title>Phytopthora megakarya and P. palmivora, two closely related causual agents of cacao black pod achieved similar genome size and gene model numbers by different mechanisms.</title>
        <authorList>
            <person name="Ali S."/>
            <person name="Shao J."/>
            <person name="Larry D.J."/>
            <person name="Kronmiller B."/>
            <person name="Shen D."/>
            <person name="Strem M.D."/>
            <person name="Melnick R.L."/>
            <person name="Guiltinan M.J."/>
            <person name="Tyler B.M."/>
            <person name="Meinhardt L.W."/>
            <person name="Bailey B.A."/>
        </authorList>
    </citation>
    <scope>NUCLEOTIDE SEQUENCE [LARGE SCALE GENOMIC DNA]</scope>
    <source>
        <strain evidence="12">zdho120</strain>
    </source>
</reference>
<protein>
    <recommendedName>
        <fullName evidence="10">Integrase catalytic domain-containing protein</fullName>
    </recommendedName>
</protein>
<dbReference type="PANTHER" id="PTHR42648:SF11">
    <property type="entry name" value="TRANSPOSON TY4-P GAG-POL POLYPROTEIN"/>
    <property type="match status" value="1"/>
</dbReference>
<keyword evidence="3" id="KW-0255">Endonuclease</keyword>
<dbReference type="GO" id="GO:0003676">
    <property type="term" value="F:nucleic acid binding"/>
    <property type="evidence" value="ECO:0007669"/>
    <property type="project" value="InterPro"/>
</dbReference>
<name>A0A225WU97_9STRA</name>
<dbReference type="GO" id="GO:0006310">
    <property type="term" value="P:DNA recombination"/>
    <property type="evidence" value="ECO:0007669"/>
    <property type="project" value="UniProtKB-KW"/>
</dbReference>
<dbReference type="InterPro" id="IPR012337">
    <property type="entry name" value="RNaseH-like_sf"/>
</dbReference>
<evidence type="ECO:0000313" key="12">
    <source>
        <dbReference type="Proteomes" id="UP000198211"/>
    </source>
</evidence>
<dbReference type="GO" id="GO:0003887">
    <property type="term" value="F:DNA-directed DNA polymerase activity"/>
    <property type="evidence" value="ECO:0007669"/>
    <property type="project" value="UniProtKB-KW"/>
</dbReference>
<dbReference type="GO" id="GO:0004519">
    <property type="term" value="F:endonuclease activity"/>
    <property type="evidence" value="ECO:0007669"/>
    <property type="project" value="UniProtKB-KW"/>
</dbReference>
<evidence type="ECO:0000256" key="5">
    <source>
        <dbReference type="ARBA" id="ARBA00022842"/>
    </source>
</evidence>
<evidence type="ECO:0000259" key="10">
    <source>
        <dbReference type="PROSITE" id="PS50994"/>
    </source>
</evidence>
<accession>A0A225WU97</accession>
<feature type="domain" description="Integrase catalytic" evidence="10">
    <location>
        <begin position="118"/>
        <end position="291"/>
    </location>
</feature>
<dbReference type="GO" id="GO:0015074">
    <property type="term" value="P:DNA integration"/>
    <property type="evidence" value="ECO:0007669"/>
    <property type="project" value="UniProtKB-KW"/>
</dbReference>
<dbReference type="Pfam" id="PF14223">
    <property type="entry name" value="Retrotran_gag_2"/>
    <property type="match status" value="1"/>
</dbReference>
<keyword evidence="1" id="KW-0540">Nuclease</keyword>
<dbReference type="InterPro" id="IPR039537">
    <property type="entry name" value="Retrotran_Ty1/copia-like"/>
</dbReference>
<sequence>MENGSTMSKHLETSDGLVVGLQTLGEPVDEAWHLVVLLRIVLAEYEMISSFVENAQGVTINDDKEKLLKEYERLEKNKPLNARSSGRKHGSCSTLGLIVSGAVALSHGTLQRKRFGQDAISHDMYNNGGAWREDFVRWLHEGKIDSGNLPGILAVEVESSVITGSYGRNGSDGNAFEIWSMVCVDLPYFLKNESEVTAKLSEFKAFYENQWGERLQCLRSDNGTGSCTSERPQQNGVAERMNRTIIEKVRNMLHYKEGVHFCVDTAMYLINGSTITANSRTTPYELGLKTKPRMDHLREFGFQNVEGYRVYDFDASKIMVSRSVQLDEIEVTRMYHNNERLLPVQEAQQSVPDEPME</sequence>
<keyword evidence="5" id="KW-0460">Magnesium</keyword>
<dbReference type="GO" id="GO:0003964">
    <property type="term" value="F:RNA-directed DNA polymerase activity"/>
    <property type="evidence" value="ECO:0007669"/>
    <property type="project" value="UniProtKB-KW"/>
</dbReference>
<keyword evidence="2" id="KW-0479">Metal-binding</keyword>
<keyword evidence="9" id="KW-0233">DNA recombination</keyword>
<gene>
    <name evidence="11" type="ORF">PHMEG_0004223</name>
</gene>
<dbReference type="SUPFAM" id="SSF53098">
    <property type="entry name" value="Ribonuclease H-like"/>
    <property type="match status" value="1"/>
</dbReference>
<proteinExistence type="predicted"/>
<dbReference type="Proteomes" id="UP000198211">
    <property type="component" value="Unassembled WGS sequence"/>
</dbReference>
<keyword evidence="8" id="KW-0808">Transferase</keyword>
<comment type="caution">
    <text evidence="11">The sequence shown here is derived from an EMBL/GenBank/DDBJ whole genome shotgun (WGS) entry which is preliminary data.</text>
</comment>
<keyword evidence="7" id="KW-0695">RNA-directed DNA polymerase</keyword>